<comment type="caution">
    <text evidence="4">The sequence shown here is derived from an EMBL/GenBank/DDBJ whole genome shotgun (WGS) entry which is preliminary data.</text>
</comment>
<dbReference type="PIRSF" id="PIRSF002599">
    <property type="entry name" value="Cold_shock_A"/>
    <property type="match status" value="1"/>
</dbReference>
<dbReference type="InterPro" id="IPR011129">
    <property type="entry name" value="CSD"/>
</dbReference>
<dbReference type="SUPFAM" id="SSF50249">
    <property type="entry name" value="Nucleic acid-binding proteins"/>
    <property type="match status" value="1"/>
</dbReference>
<dbReference type="Proteomes" id="UP000241436">
    <property type="component" value="Unassembled WGS sequence"/>
</dbReference>
<dbReference type="EMBL" id="NVQC01000016">
    <property type="protein sequence ID" value="PTL36403.1"/>
    <property type="molecule type" value="Genomic_DNA"/>
</dbReference>
<dbReference type="PANTHER" id="PTHR11544">
    <property type="entry name" value="COLD SHOCK DOMAIN CONTAINING PROTEINS"/>
    <property type="match status" value="1"/>
</dbReference>
<comment type="subcellular location">
    <subcellularLocation>
        <location evidence="1">Cytoplasm</location>
    </subcellularLocation>
</comment>
<evidence type="ECO:0000313" key="4">
    <source>
        <dbReference type="EMBL" id="PTL36403.1"/>
    </source>
</evidence>
<evidence type="ECO:0000256" key="1">
    <source>
        <dbReference type="ARBA" id="ARBA00004496"/>
    </source>
</evidence>
<organism evidence="4 5">
    <name type="scientific">Candidatus Methylomirabilis limnetica</name>
    <dbReference type="NCBI Taxonomy" id="2033718"/>
    <lineage>
        <taxon>Bacteria</taxon>
        <taxon>Candidatus Methylomirabilota</taxon>
        <taxon>Candidatus Methylomirabilia</taxon>
        <taxon>Candidatus Methylomirabilales</taxon>
        <taxon>Candidatus Methylomirabilaceae</taxon>
        <taxon>Candidatus Methylomirabilis</taxon>
    </lineage>
</organism>
<keyword evidence="2" id="KW-0963">Cytoplasm</keyword>
<dbReference type="GO" id="GO:0005737">
    <property type="term" value="C:cytoplasm"/>
    <property type="evidence" value="ECO:0007669"/>
    <property type="project" value="UniProtKB-SubCell"/>
</dbReference>
<name>A0A2T4TZ56_9BACT</name>
<dbReference type="SMART" id="SM00357">
    <property type="entry name" value="CSP"/>
    <property type="match status" value="1"/>
</dbReference>
<sequence length="67" mass="7315">MQGKVKWFNVTKRFGFVVRDDGGQDAFVHASDVEGGTTLKEGDTVEFDLGQDDSGRAKAVRVRVVQG</sequence>
<dbReference type="InterPro" id="IPR012340">
    <property type="entry name" value="NA-bd_OB-fold"/>
</dbReference>
<dbReference type="InterPro" id="IPR050181">
    <property type="entry name" value="Cold_shock_domain"/>
</dbReference>
<dbReference type="CDD" id="cd04458">
    <property type="entry name" value="CSP_CDS"/>
    <property type="match status" value="1"/>
</dbReference>
<gene>
    <name evidence="4" type="ORF">CLG94_05075</name>
</gene>
<accession>A0A2T4TZ56</accession>
<dbReference type="InterPro" id="IPR002059">
    <property type="entry name" value="CSP_DNA-bd"/>
</dbReference>
<feature type="domain" description="CSD" evidence="3">
    <location>
        <begin position="1"/>
        <end position="64"/>
    </location>
</feature>
<dbReference type="RefSeq" id="WP_107561775.1">
    <property type="nucleotide sequence ID" value="NZ_NVQC01000016.1"/>
</dbReference>
<dbReference type="PROSITE" id="PS51857">
    <property type="entry name" value="CSD_2"/>
    <property type="match status" value="1"/>
</dbReference>
<evidence type="ECO:0000256" key="2">
    <source>
        <dbReference type="ARBA" id="ARBA00022490"/>
    </source>
</evidence>
<reference evidence="5" key="2">
    <citation type="journal article" date="2018" name="Environ. Microbiol.">
        <title>Bloom of a denitrifying methanotroph, 'Candidatus Methylomirabilis limnetica', in a deep stratified lake.</title>
        <authorList>
            <person name="Graf J.S."/>
            <person name="Mayr M.J."/>
            <person name="Marchant H.K."/>
            <person name="Tienken D."/>
            <person name="Hach P.F."/>
            <person name="Brand A."/>
            <person name="Schubert C.J."/>
            <person name="Kuypers M.M."/>
            <person name="Milucka J."/>
        </authorList>
    </citation>
    <scope>NUCLEOTIDE SEQUENCE [LARGE SCALE GENOMIC DNA]</scope>
    <source>
        <strain evidence="5">Zug</strain>
    </source>
</reference>
<evidence type="ECO:0000259" key="3">
    <source>
        <dbReference type="PROSITE" id="PS51857"/>
    </source>
</evidence>
<dbReference type="PRINTS" id="PR00050">
    <property type="entry name" value="COLDSHOCK"/>
</dbReference>
<dbReference type="OrthoDB" id="9801074at2"/>
<dbReference type="AlphaFoldDB" id="A0A2T4TZ56"/>
<dbReference type="Pfam" id="PF00313">
    <property type="entry name" value="CSD"/>
    <property type="match status" value="1"/>
</dbReference>
<dbReference type="InterPro" id="IPR012156">
    <property type="entry name" value="Cold_shock_CspA"/>
</dbReference>
<dbReference type="GO" id="GO:0003676">
    <property type="term" value="F:nucleic acid binding"/>
    <property type="evidence" value="ECO:0007669"/>
    <property type="project" value="InterPro"/>
</dbReference>
<dbReference type="Gene3D" id="2.40.50.140">
    <property type="entry name" value="Nucleic acid-binding proteins"/>
    <property type="match status" value="1"/>
</dbReference>
<keyword evidence="5" id="KW-1185">Reference proteome</keyword>
<evidence type="ECO:0000313" key="5">
    <source>
        <dbReference type="Proteomes" id="UP000241436"/>
    </source>
</evidence>
<reference evidence="4 5" key="1">
    <citation type="submission" date="2017-09" db="EMBL/GenBank/DDBJ databases">
        <title>Bloom of a denitrifying methanotroph, Candidatus Methylomirabilis limnetica, in a deep stratified lake.</title>
        <authorList>
            <person name="Graf J.S."/>
            <person name="Marchant H.K."/>
            <person name="Tienken D."/>
            <person name="Hach P.F."/>
            <person name="Brand A."/>
            <person name="Schubert C.J."/>
            <person name="Kuypers M.M."/>
            <person name="Milucka J."/>
        </authorList>
    </citation>
    <scope>NUCLEOTIDE SEQUENCE [LARGE SCALE GENOMIC DNA]</scope>
    <source>
        <strain evidence="4 5">Zug</strain>
    </source>
</reference>
<proteinExistence type="predicted"/>
<protein>
    <submittedName>
        <fullName evidence="4">Cold-shock protein</fullName>
    </submittedName>
</protein>